<accession>A0A0A8Y1N0</accession>
<dbReference type="AlphaFoldDB" id="A0A0A8Y1N0"/>
<organism evidence="1">
    <name type="scientific">Arundo donax</name>
    <name type="common">Giant reed</name>
    <name type="synonym">Donax arundinaceus</name>
    <dbReference type="NCBI Taxonomy" id="35708"/>
    <lineage>
        <taxon>Eukaryota</taxon>
        <taxon>Viridiplantae</taxon>
        <taxon>Streptophyta</taxon>
        <taxon>Embryophyta</taxon>
        <taxon>Tracheophyta</taxon>
        <taxon>Spermatophyta</taxon>
        <taxon>Magnoliopsida</taxon>
        <taxon>Liliopsida</taxon>
        <taxon>Poales</taxon>
        <taxon>Poaceae</taxon>
        <taxon>PACMAD clade</taxon>
        <taxon>Arundinoideae</taxon>
        <taxon>Arundineae</taxon>
        <taxon>Arundo</taxon>
    </lineage>
</organism>
<dbReference type="EMBL" id="GBRH01278877">
    <property type="protein sequence ID" value="JAD19018.1"/>
    <property type="molecule type" value="Transcribed_RNA"/>
</dbReference>
<evidence type="ECO:0000313" key="1">
    <source>
        <dbReference type="EMBL" id="JAD19018.1"/>
    </source>
</evidence>
<sequence>MCDGFLHLTETTSLITLPPSLPQLVPSQGLTIIKYPHKDFYSVRQLVLP</sequence>
<reference evidence="1" key="1">
    <citation type="submission" date="2014-09" db="EMBL/GenBank/DDBJ databases">
        <authorList>
            <person name="Magalhaes I.L.F."/>
            <person name="Oliveira U."/>
            <person name="Santos F.R."/>
            <person name="Vidigal T.H.D.A."/>
            <person name="Brescovit A.D."/>
            <person name="Santos A.J."/>
        </authorList>
    </citation>
    <scope>NUCLEOTIDE SEQUENCE</scope>
    <source>
        <tissue evidence="1">Shoot tissue taken approximately 20 cm above the soil surface</tissue>
    </source>
</reference>
<protein>
    <submittedName>
        <fullName evidence="1">Uncharacterized protein</fullName>
    </submittedName>
</protein>
<proteinExistence type="predicted"/>
<reference evidence="1" key="2">
    <citation type="journal article" date="2015" name="Data Brief">
        <title>Shoot transcriptome of the giant reed, Arundo donax.</title>
        <authorList>
            <person name="Barrero R.A."/>
            <person name="Guerrero F.D."/>
            <person name="Moolhuijzen P."/>
            <person name="Goolsby J.A."/>
            <person name="Tidwell J."/>
            <person name="Bellgard S.E."/>
            <person name="Bellgard M.I."/>
        </authorList>
    </citation>
    <scope>NUCLEOTIDE SEQUENCE</scope>
    <source>
        <tissue evidence="1">Shoot tissue taken approximately 20 cm above the soil surface</tissue>
    </source>
</reference>
<name>A0A0A8Y1N0_ARUDO</name>